<dbReference type="HOGENOM" id="CLU_2406355_0_0_2"/>
<dbReference type="KEGG" id="mbu:Mbur_2295"/>
<keyword evidence="1" id="KW-0812">Transmembrane</keyword>
<organism evidence="2 3">
    <name type="scientific">Methanococcoides burtonii (strain DSM 6242 / NBRC 107633 / OCM 468 / ACE-M)</name>
    <dbReference type="NCBI Taxonomy" id="259564"/>
    <lineage>
        <taxon>Archaea</taxon>
        <taxon>Methanobacteriati</taxon>
        <taxon>Methanobacteriota</taxon>
        <taxon>Stenosarchaea group</taxon>
        <taxon>Methanomicrobia</taxon>
        <taxon>Methanosarcinales</taxon>
        <taxon>Methanosarcinaceae</taxon>
        <taxon>Methanococcoides</taxon>
    </lineage>
</organism>
<keyword evidence="1" id="KW-0472">Membrane</keyword>
<evidence type="ECO:0000313" key="3">
    <source>
        <dbReference type="Proteomes" id="UP000001979"/>
    </source>
</evidence>
<keyword evidence="3" id="KW-1185">Reference proteome</keyword>
<dbReference type="AlphaFoldDB" id="Q12TS4"/>
<protein>
    <submittedName>
        <fullName evidence="2">Uncharacterized protein</fullName>
    </submittedName>
</protein>
<feature type="transmembrane region" description="Helical" evidence="1">
    <location>
        <begin position="41"/>
        <end position="60"/>
    </location>
</feature>
<sequence>MILLFKNNSWLLYIQQWLHSWSISMPNHKNEREKMVEMEDVIIGAFAFAGIATFILYILTNPGGAIPFNLQEVAIGFFAVFALSKIAFLSSF</sequence>
<name>Q12TS4_METBU</name>
<proteinExistence type="predicted"/>
<dbReference type="Proteomes" id="UP000001979">
    <property type="component" value="Chromosome"/>
</dbReference>
<feature type="transmembrane region" description="Helical" evidence="1">
    <location>
        <begin position="66"/>
        <end position="88"/>
    </location>
</feature>
<reference evidence="3" key="1">
    <citation type="journal article" date="2009" name="ISME J.">
        <title>The genome sequence of the psychrophilic archaeon, Methanococcoides burtonii: the role of genome evolution in cold adaptation.</title>
        <authorList>
            <person name="Allen M.A."/>
            <person name="Lauro F.M."/>
            <person name="Williams T.J."/>
            <person name="Burg D."/>
            <person name="Siddiqui K.S."/>
            <person name="De Francisci D."/>
            <person name="Chong K.W."/>
            <person name="Pilak O."/>
            <person name="Chew H.H."/>
            <person name="De Maere M.Z."/>
            <person name="Ting L."/>
            <person name="Katrib M."/>
            <person name="Ng C."/>
            <person name="Sowers K.R."/>
            <person name="Galperin M.Y."/>
            <person name="Anderson I.J."/>
            <person name="Ivanova N."/>
            <person name="Dalin E."/>
            <person name="Martinez M."/>
            <person name="Lapidus A."/>
            <person name="Hauser L."/>
            <person name="Land M."/>
            <person name="Thomas T."/>
            <person name="Cavicchioli R."/>
        </authorList>
    </citation>
    <scope>NUCLEOTIDE SEQUENCE [LARGE SCALE GENOMIC DNA]</scope>
    <source>
        <strain evidence="3">DSM 6242 / NBRC 107633 / OCM 468 / ACE-M</strain>
    </source>
</reference>
<dbReference type="EMBL" id="CP000300">
    <property type="protein sequence ID" value="ABE53152.1"/>
    <property type="molecule type" value="Genomic_DNA"/>
</dbReference>
<accession>Q12TS4</accession>
<evidence type="ECO:0000256" key="1">
    <source>
        <dbReference type="SAM" id="Phobius"/>
    </source>
</evidence>
<gene>
    <name evidence="2" type="ordered locus">Mbur_2295</name>
</gene>
<keyword evidence="1" id="KW-1133">Transmembrane helix</keyword>
<evidence type="ECO:0000313" key="2">
    <source>
        <dbReference type="EMBL" id="ABE53152.1"/>
    </source>
</evidence>